<dbReference type="EMBL" id="CM044704">
    <property type="protein sequence ID" value="KAI5667621.1"/>
    <property type="molecule type" value="Genomic_DNA"/>
</dbReference>
<sequence>MDIYCLDGQKKAKKGAKEIPYELGVHIDPKVMIGVRYRDLCHLYIQLVTRATKSEETYDMAKDGMQKMLETVNAGLKNKQVKIVSVDTVGNARSGSTSTIFPYNIGFTNEIRGIKTKEKLTRRSIRRLQSTIMLLHLIYFLQKNCFYKTQDQLRINTHSSINSVEQRPSQMLQFLNQASYQQNHVPVSSRSITQVIQVILILQQYLFGSLDC</sequence>
<name>A0ACC0B4P2_CATRO</name>
<accession>A0ACC0B4P2</accession>
<gene>
    <name evidence="1" type="ORF">M9H77_17474</name>
</gene>
<reference evidence="2" key="1">
    <citation type="journal article" date="2023" name="Nat. Plants">
        <title>Single-cell RNA sequencing provides a high-resolution roadmap for understanding the multicellular compartmentation of specialized metabolism.</title>
        <authorList>
            <person name="Sun S."/>
            <person name="Shen X."/>
            <person name="Li Y."/>
            <person name="Li Y."/>
            <person name="Wang S."/>
            <person name="Li R."/>
            <person name="Zhang H."/>
            <person name="Shen G."/>
            <person name="Guo B."/>
            <person name="Wei J."/>
            <person name="Xu J."/>
            <person name="St-Pierre B."/>
            <person name="Chen S."/>
            <person name="Sun C."/>
        </authorList>
    </citation>
    <scope>NUCLEOTIDE SEQUENCE [LARGE SCALE GENOMIC DNA]</scope>
</reference>
<dbReference type="Proteomes" id="UP001060085">
    <property type="component" value="Linkage Group LG04"/>
</dbReference>
<proteinExistence type="predicted"/>
<organism evidence="1 2">
    <name type="scientific">Catharanthus roseus</name>
    <name type="common">Madagascar periwinkle</name>
    <name type="synonym">Vinca rosea</name>
    <dbReference type="NCBI Taxonomy" id="4058"/>
    <lineage>
        <taxon>Eukaryota</taxon>
        <taxon>Viridiplantae</taxon>
        <taxon>Streptophyta</taxon>
        <taxon>Embryophyta</taxon>
        <taxon>Tracheophyta</taxon>
        <taxon>Spermatophyta</taxon>
        <taxon>Magnoliopsida</taxon>
        <taxon>eudicotyledons</taxon>
        <taxon>Gunneridae</taxon>
        <taxon>Pentapetalae</taxon>
        <taxon>asterids</taxon>
        <taxon>lamiids</taxon>
        <taxon>Gentianales</taxon>
        <taxon>Apocynaceae</taxon>
        <taxon>Rauvolfioideae</taxon>
        <taxon>Vinceae</taxon>
        <taxon>Catharanthinae</taxon>
        <taxon>Catharanthus</taxon>
    </lineage>
</organism>
<comment type="caution">
    <text evidence="1">The sequence shown here is derived from an EMBL/GenBank/DDBJ whole genome shotgun (WGS) entry which is preliminary data.</text>
</comment>
<keyword evidence="2" id="KW-1185">Reference proteome</keyword>
<protein>
    <submittedName>
        <fullName evidence="1">Uncharacterized protein</fullName>
    </submittedName>
</protein>
<evidence type="ECO:0000313" key="1">
    <source>
        <dbReference type="EMBL" id="KAI5667621.1"/>
    </source>
</evidence>
<evidence type="ECO:0000313" key="2">
    <source>
        <dbReference type="Proteomes" id="UP001060085"/>
    </source>
</evidence>